<gene>
    <name evidence="7" type="ORF">BIW11_01675</name>
</gene>
<evidence type="ECO:0000313" key="7">
    <source>
        <dbReference type="EMBL" id="OQR70443.1"/>
    </source>
</evidence>
<reference evidence="7 8" key="1">
    <citation type="journal article" date="2017" name="Gigascience">
        <title>Draft genome of the honey bee ectoparasitic mite, Tropilaelaps mercedesae, is shaped by the parasitic life history.</title>
        <authorList>
            <person name="Dong X."/>
            <person name="Armstrong S.D."/>
            <person name="Xia D."/>
            <person name="Makepeace B.L."/>
            <person name="Darby A.C."/>
            <person name="Kadowaki T."/>
        </authorList>
    </citation>
    <scope>NUCLEOTIDE SEQUENCE [LARGE SCALE GENOMIC DNA]</scope>
    <source>
        <strain evidence="7">Wuxi-XJTLU</strain>
    </source>
</reference>
<feature type="domain" description="BHLH" evidence="6">
    <location>
        <begin position="70"/>
        <end position="123"/>
    </location>
</feature>
<feature type="compositionally biased region" description="Low complexity" evidence="5">
    <location>
        <begin position="22"/>
        <end position="32"/>
    </location>
</feature>
<evidence type="ECO:0000256" key="1">
    <source>
        <dbReference type="ARBA" id="ARBA00004123"/>
    </source>
</evidence>
<keyword evidence="2" id="KW-0524">Neurogenesis</keyword>
<evidence type="ECO:0000256" key="2">
    <source>
        <dbReference type="ARBA" id="ARBA00022902"/>
    </source>
</evidence>
<keyword evidence="4" id="KW-0539">Nucleus</keyword>
<organism evidence="7 8">
    <name type="scientific">Tropilaelaps mercedesae</name>
    <dbReference type="NCBI Taxonomy" id="418985"/>
    <lineage>
        <taxon>Eukaryota</taxon>
        <taxon>Metazoa</taxon>
        <taxon>Ecdysozoa</taxon>
        <taxon>Arthropoda</taxon>
        <taxon>Chelicerata</taxon>
        <taxon>Arachnida</taxon>
        <taxon>Acari</taxon>
        <taxon>Parasitiformes</taxon>
        <taxon>Mesostigmata</taxon>
        <taxon>Gamasina</taxon>
        <taxon>Dermanyssoidea</taxon>
        <taxon>Laelapidae</taxon>
        <taxon>Tropilaelaps</taxon>
    </lineage>
</organism>
<dbReference type="InParanoid" id="A0A1V9XAM5"/>
<proteinExistence type="predicted"/>
<dbReference type="Pfam" id="PF00010">
    <property type="entry name" value="HLH"/>
    <property type="match status" value="1"/>
</dbReference>
<dbReference type="EMBL" id="MNPL01017532">
    <property type="protein sequence ID" value="OQR70443.1"/>
    <property type="molecule type" value="Genomic_DNA"/>
</dbReference>
<dbReference type="Proteomes" id="UP000192247">
    <property type="component" value="Unassembled WGS sequence"/>
</dbReference>
<dbReference type="InterPro" id="IPR011598">
    <property type="entry name" value="bHLH_dom"/>
</dbReference>
<dbReference type="OrthoDB" id="5976910at2759"/>
<feature type="compositionally biased region" description="Low complexity" evidence="5">
    <location>
        <begin position="176"/>
        <end position="192"/>
    </location>
</feature>
<dbReference type="STRING" id="418985.A0A1V9XAM5"/>
<sequence>MELTMPITRQLLSSGTAAGNRSLPSLKLSSQPPSTPGNLPLQPRASPVKSASEGVTLPISKICENNKYKISVARRNERERKRVQHVNRTFDMLRHHVQGYRNANKKMSKVETLRCAAEYIRELRTILGLSEEDGVTLQNDESMHATLEYPVTPTTPLSPLDPSGFEYPSGFECHSHAVSPSSSRDSSPIHSPDTPSLTETPLISCSLPTSPVPISTHAPTAILADRLRRGPPSVSDGGPVAIKQEPVEDVTVTPDDVQLRNVVPAGKDEEIANGSATPIIFDFNANSLEGAEAIFDEQSYHKVAAALQQHADQLSSLNINYPAYMLQYHQAGEGTLP</sequence>
<dbReference type="InterPro" id="IPR050283">
    <property type="entry name" value="E-box_TF_Regulators"/>
</dbReference>
<evidence type="ECO:0000256" key="4">
    <source>
        <dbReference type="ARBA" id="ARBA00023242"/>
    </source>
</evidence>
<dbReference type="GO" id="GO:0000981">
    <property type="term" value="F:DNA-binding transcription factor activity, RNA polymerase II-specific"/>
    <property type="evidence" value="ECO:0007669"/>
    <property type="project" value="TreeGrafter"/>
</dbReference>
<dbReference type="InterPro" id="IPR036638">
    <property type="entry name" value="HLH_DNA-bd_sf"/>
</dbReference>
<dbReference type="AlphaFoldDB" id="A0A1V9XAM5"/>
<dbReference type="CDD" id="cd11418">
    <property type="entry name" value="bHLH_TS_ASCL"/>
    <property type="match status" value="1"/>
</dbReference>
<dbReference type="SMART" id="SM00353">
    <property type="entry name" value="HLH"/>
    <property type="match status" value="1"/>
</dbReference>
<dbReference type="Gene3D" id="4.10.280.10">
    <property type="entry name" value="Helix-loop-helix DNA-binding domain"/>
    <property type="match status" value="1"/>
</dbReference>
<dbReference type="FunFam" id="4.10.280.10:FF:000029">
    <property type="entry name" value="Achaete-scute family bHLH transcription factor 1"/>
    <property type="match status" value="1"/>
</dbReference>
<name>A0A1V9XAM5_9ACAR</name>
<dbReference type="GO" id="GO:0000977">
    <property type="term" value="F:RNA polymerase II transcription regulatory region sequence-specific DNA binding"/>
    <property type="evidence" value="ECO:0007669"/>
    <property type="project" value="TreeGrafter"/>
</dbReference>
<evidence type="ECO:0000256" key="5">
    <source>
        <dbReference type="SAM" id="MobiDB-lite"/>
    </source>
</evidence>
<protein>
    <submittedName>
        <fullName evidence="7">Helix-loop-helix protein-like</fullName>
    </submittedName>
</protein>
<accession>A0A1V9XAM5</accession>
<comment type="caution">
    <text evidence="7">The sequence shown here is derived from an EMBL/GenBank/DDBJ whole genome shotgun (WGS) entry which is preliminary data.</text>
</comment>
<feature type="region of interest" description="Disordered" evidence="5">
    <location>
        <begin position="12"/>
        <end position="52"/>
    </location>
</feature>
<dbReference type="PROSITE" id="PS50888">
    <property type="entry name" value="BHLH"/>
    <property type="match status" value="1"/>
</dbReference>
<evidence type="ECO:0000259" key="6">
    <source>
        <dbReference type="PROSITE" id="PS50888"/>
    </source>
</evidence>
<dbReference type="FunCoup" id="A0A1V9XAM5">
    <property type="interactions" value="21"/>
</dbReference>
<dbReference type="GO" id="GO:0046983">
    <property type="term" value="F:protein dimerization activity"/>
    <property type="evidence" value="ECO:0007669"/>
    <property type="project" value="InterPro"/>
</dbReference>
<keyword evidence="8" id="KW-1185">Reference proteome</keyword>
<dbReference type="PANTHER" id="PTHR23349:SF108">
    <property type="entry name" value="BHLH DOMAIN-CONTAINING PROTEIN"/>
    <property type="match status" value="1"/>
</dbReference>
<feature type="region of interest" description="Disordered" evidence="5">
    <location>
        <begin position="175"/>
        <end position="205"/>
    </location>
</feature>
<dbReference type="SUPFAM" id="SSF47459">
    <property type="entry name" value="HLH, helix-loop-helix DNA-binding domain"/>
    <property type="match status" value="1"/>
</dbReference>
<evidence type="ECO:0000256" key="3">
    <source>
        <dbReference type="ARBA" id="ARBA00023125"/>
    </source>
</evidence>
<comment type="subcellular location">
    <subcellularLocation>
        <location evidence="1">Nucleus</location>
    </subcellularLocation>
</comment>
<dbReference type="GO" id="GO:0005634">
    <property type="term" value="C:nucleus"/>
    <property type="evidence" value="ECO:0007669"/>
    <property type="project" value="UniProtKB-SubCell"/>
</dbReference>
<keyword evidence="3" id="KW-0238">DNA-binding</keyword>
<dbReference type="GO" id="GO:0007399">
    <property type="term" value="P:nervous system development"/>
    <property type="evidence" value="ECO:0007669"/>
    <property type="project" value="UniProtKB-KW"/>
</dbReference>
<dbReference type="PANTHER" id="PTHR23349">
    <property type="entry name" value="BASIC HELIX-LOOP-HELIX TRANSCRIPTION FACTOR, TWIST"/>
    <property type="match status" value="1"/>
</dbReference>
<feature type="compositionally biased region" description="Polar residues" evidence="5">
    <location>
        <begin position="193"/>
        <end position="205"/>
    </location>
</feature>
<evidence type="ECO:0000313" key="8">
    <source>
        <dbReference type="Proteomes" id="UP000192247"/>
    </source>
</evidence>